<feature type="domain" description="SAM" evidence="8">
    <location>
        <begin position="720"/>
        <end position="783"/>
    </location>
</feature>
<feature type="compositionally biased region" description="Acidic residues" evidence="5">
    <location>
        <begin position="438"/>
        <end position="474"/>
    </location>
</feature>
<dbReference type="InterPro" id="IPR051681">
    <property type="entry name" value="Ser/Thr_Kinases-Pseudokinases"/>
</dbReference>
<keyword evidence="1" id="KW-0723">Serine/threonine-protein kinase</keyword>
<dbReference type="SUPFAM" id="SSF47769">
    <property type="entry name" value="SAM/Pointed domain"/>
    <property type="match status" value="1"/>
</dbReference>
<dbReference type="Pfam" id="PF07647">
    <property type="entry name" value="SAM_2"/>
    <property type="match status" value="1"/>
</dbReference>
<evidence type="ECO:0000256" key="5">
    <source>
        <dbReference type="SAM" id="MobiDB-lite"/>
    </source>
</evidence>
<feature type="domain" description="PH" evidence="6">
    <location>
        <begin position="527"/>
        <end position="635"/>
    </location>
</feature>
<dbReference type="Gene3D" id="3.30.200.20">
    <property type="entry name" value="Phosphorylase Kinase, domain 1"/>
    <property type="match status" value="1"/>
</dbReference>
<dbReference type="GO" id="GO:0005524">
    <property type="term" value="F:ATP binding"/>
    <property type="evidence" value="ECO:0007669"/>
    <property type="project" value="UniProtKB-UniRule"/>
</dbReference>
<dbReference type="PROSITE" id="PS50105">
    <property type="entry name" value="SAM_DOMAIN"/>
    <property type="match status" value="1"/>
</dbReference>
<organism evidence="9 10">
    <name type="scientific">Hyaloperonospora brassicae</name>
    <name type="common">Brassica downy mildew</name>
    <name type="synonym">Peronospora brassicae</name>
    <dbReference type="NCBI Taxonomy" id="162125"/>
    <lineage>
        <taxon>Eukaryota</taxon>
        <taxon>Sar</taxon>
        <taxon>Stramenopiles</taxon>
        <taxon>Oomycota</taxon>
        <taxon>Peronosporomycetes</taxon>
        <taxon>Peronosporales</taxon>
        <taxon>Peronosporaceae</taxon>
        <taxon>Hyaloperonospora</taxon>
    </lineage>
</organism>
<dbReference type="EMBL" id="CANTFL010001477">
    <property type="protein sequence ID" value="CAI5742806.1"/>
    <property type="molecule type" value="Genomic_DNA"/>
</dbReference>
<dbReference type="InterPro" id="IPR011009">
    <property type="entry name" value="Kinase-like_dom_sf"/>
</dbReference>
<dbReference type="InterPro" id="IPR008271">
    <property type="entry name" value="Ser/Thr_kinase_AS"/>
</dbReference>
<dbReference type="PANTHER" id="PTHR44329">
    <property type="entry name" value="SERINE/THREONINE-PROTEIN KINASE TNNI3K-RELATED"/>
    <property type="match status" value="1"/>
</dbReference>
<evidence type="ECO:0000256" key="4">
    <source>
        <dbReference type="PROSITE-ProRule" id="PRU10141"/>
    </source>
</evidence>
<dbReference type="PROSITE" id="PS00107">
    <property type="entry name" value="PROTEIN_KINASE_ATP"/>
    <property type="match status" value="1"/>
</dbReference>
<evidence type="ECO:0000259" key="8">
    <source>
        <dbReference type="PROSITE" id="PS50105"/>
    </source>
</evidence>
<keyword evidence="10" id="KW-1185">Reference proteome</keyword>
<dbReference type="AlphaFoldDB" id="A0AAV0V5E6"/>
<feature type="binding site" evidence="4">
    <location>
        <position position="163"/>
    </location>
    <ligand>
        <name>ATP</name>
        <dbReference type="ChEBI" id="CHEBI:30616"/>
    </ligand>
</feature>
<feature type="compositionally biased region" description="Low complexity" evidence="5">
    <location>
        <begin position="655"/>
        <end position="665"/>
    </location>
</feature>
<feature type="domain" description="Protein kinase" evidence="7">
    <location>
        <begin position="136"/>
        <end position="411"/>
    </location>
</feature>
<dbReference type="SMART" id="SM00454">
    <property type="entry name" value="SAM"/>
    <property type="match status" value="1"/>
</dbReference>
<dbReference type="Proteomes" id="UP001162031">
    <property type="component" value="Unassembled WGS sequence"/>
</dbReference>
<proteinExistence type="predicted"/>
<dbReference type="SMART" id="SM00233">
    <property type="entry name" value="PH"/>
    <property type="match status" value="1"/>
</dbReference>
<evidence type="ECO:0000256" key="1">
    <source>
        <dbReference type="ARBA" id="ARBA00022527"/>
    </source>
</evidence>
<dbReference type="Gene3D" id="1.10.510.10">
    <property type="entry name" value="Transferase(Phosphotransferase) domain 1"/>
    <property type="match status" value="1"/>
</dbReference>
<keyword evidence="3 4" id="KW-0067">ATP-binding</keyword>
<keyword evidence="1" id="KW-0418">Kinase</keyword>
<evidence type="ECO:0000313" key="9">
    <source>
        <dbReference type="EMBL" id="CAI5742806.1"/>
    </source>
</evidence>
<name>A0AAV0V5E6_HYABA</name>
<keyword evidence="2 4" id="KW-0547">Nucleotide-binding</keyword>
<protein>
    <recommendedName>
        <fullName evidence="11">TKL/LISK/LISK-DD1 protein kinase</fullName>
    </recommendedName>
</protein>
<feature type="region of interest" description="Disordered" evidence="5">
    <location>
        <begin position="429"/>
        <end position="477"/>
    </location>
</feature>
<reference evidence="9" key="1">
    <citation type="submission" date="2022-12" db="EMBL/GenBank/DDBJ databases">
        <authorList>
            <person name="Webb A."/>
        </authorList>
    </citation>
    <scope>NUCLEOTIDE SEQUENCE</scope>
    <source>
        <strain evidence="9">Hp1</strain>
    </source>
</reference>
<evidence type="ECO:0000259" key="6">
    <source>
        <dbReference type="PROSITE" id="PS50003"/>
    </source>
</evidence>
<dbReference type="GO" id="GO:0004674">
    <property type="term" value="F:protein serine/threonine kinase activity"/>
    <property type="evidence" value="ECO:0007669"/>
    <property type="project" value="TreeGrafter"/>
</dbReference>
<evidence type="ECO:0000313" key="10">
    <source>
        <dbReference type="Proteomes" id="UP001162031"/>
    </source>
</evidence>
<evidence type="ECO:0000256" key="3">
    <source>
        <dbReference type="ARBA" id="ARBA00022840"/>
    </source>
</evidence>
<evidence type="ECO:0000256" key="2">
    <source>
        <dbReference type="ARBA" id="ARBA00022741"/>
    </source>
</evidence>
<evidence type="ECO:0000259" key="7">
    <source>
        <dbReference type="PROSITE" id="PS50011"/>
    </source>
</evidence>
<feature type="region of interest" description="Disordered" evidence="5">
    <location>
        <begin position="649"/>
        <end position="711"/>
    </location>
</feature>
<dbReference type="InterPro" id="IPR017441">
    <property type="entry name" value="Protein_kinase_ATP_BS"/>
</dbReference>
<feature type="region of interest" description="Disordered" evidence="5">
    <location>
        <begin position="1"/>
        <end position="29"/>
    </location>
</feature>
<dbReference type="SUPFAM" id="SSF56112">
    <property type="entry name" value="Protein kinase-like (PK-like)"/>
    <property type="match status" value="1"/>
</dbReference>
<dbReference type="Pfam" id="PF07714">
    <property type="entry name" value="PK_Tyr_Ser-Thr"/>
    <property type="match status" value="1"/>
</dbReference>
<keyword evidence="1" id="KW-0808">Transferase</keyword>
<dbReference type="InterPro" id="IPR001849">
    <property type="entry name" value="PH_domain"/>
</dbReference>
<dbReference type="PROSITE" id="PS00108">
    <property type="entry name" value="PROTEIN_KINASE_ST"/>
    <property type="match status" value="1"/>
</dbReference>
<dbReference type="InterPro" id="IPR000719">
    <property type="entry name" value="Prot_kinase_dom"/>
</dbReference>
<dbReference type="Gene3D" id="2.30.29.30">
    <property type="entry name" value="Pleckstrin-homology domain (PH domain)/Phosphotyrosine-binding domain (PTB)"/>
    <property type="match status" value="1"/>
</dbReference>
<dbReference type="InterPro" id="IPR001245">
    <property type="entry name" value="Ser-Thr/Tyr_kinase_cat_dom"/>
</dbReference>
<feature type="compositionally biased region" description="Low complexity" evidence="5">
    <location>
        <begin position="14"/>
        <end position="29"/>
    </location>
</feature>
<dbReference type="SMART" id="SM00220">
    <property type="entry name" value="S_TKc"/>
    <property type="match status" value="1"/>
</dbReference>
<accession>A0AAV0V5E6</accession>
<dbReference type="InterPro" id="IPR011993">
    <property type="entry name" value="PH-like_dom_sf"/>
</dbReference>
<dbReference type="PANTHER" id="PTHR44329:SF214">
    <property type="entry name" value="PROTEIN KINASE DOMAIN-CONTAINING PROTEIN"/>
    <property type="match status" value="1"/>
</dbReference>
<dbReference type="InterPro" id="IPR013761">
    <property type="entry name" value="SAM/pointed_sf"/>
</dbReference>
<comment type="caution">
    <text evidence="9">The sequence shown here is derived from an EMBL/GenBank/DDBJ whole genome shotgun (WGS) entry which is preliminary data.</text>
</comment>
<dbReference type="InterPro" id="IPR001660">
    <property type="entry name" value="SAM"/>
</dbReference>
<dbReference type="SUPFAM" id="SSF50729">
    <property type="entry name" value="PH domain-like"/>
    <property type="match status" value="1"/>
</dbReference>
<dbReference type="PROSITE" id="PS50011">
    <property type="entry name" value="PROTEIN_KINASE_DOM"/>
    <property type="match status" value="1"/>
</dbReference>
<dbReference type="PROSITE" id="PS50003">
    <property type="entry name" value="PH_DOMAIN"/>
    <property type="match status" value="1"/>
</dbReference>
<gene>
    <name evidence="9" type="ORF">HBR001_LOCUS9167</name>
</gene>
<evidence type="ECO:0008006" key="11">
    <source>
        <dbReference type="Google" id="ProtNLM"/>
    </source>
</evidence>
<dbReference type="Gene3D" id="1.10.150.50">
    <property type="entry name" value="Transcription Factor, Ets-1"/>
    <property type="match status" value="1"/>
</dbReference>
<sequence length="787" mass="88805">MDSDGHSHSHSHSHSNANAATNNSTRSSAPQQVLLAGEYVQRRPVPLTSPLAVFKSQLEGTQTQTARSRSPCRARLPSQELVHAPKKVQQQVTRRVEDEDEDDECLRAQTRRTSDDEVAHETRDVSMVFDVEPAAVKLGREIGRGAFSIVYMGEYRGQHVAVKCQPKDAEGKVPVFVMREVEMLRLLHHPRLLRFTGAANDVRGKQVWILSEYLSNGDADLLLKAIRSEKMTHIGWHAMARMALDTAQGIEYLQQRHFVHRDIKSSNILLDDQYRAKLCDFGFAIKIEPVEAVTHGGADVNASQENRKSYCGTDAYMAPEMFLNEDYDQSVDIFSFGVVLMEMSCCRVANSDGFLMRLPQQKFQVSLSEFRAALPTSCPPALAALAEKCVSFEPSERPNIATIVRTLERVLQDTSSIPRGVVDLVPFTPDDRELQTKEDDDAYYSEDDDGESEGECEDEDNEEEGEGTDEEEVECSSLKLQENGCRGTMSTKVGENKGSVRLQGIGKRLLEDKGVECHTSVQSISRGPHHEGVMLKRSRRGKRSWMEKWFIIDHDQLRYMDVLPRGQQQYHVGRRHTLPSTSSLSLCGCRIWKTTEMPDLQFNVIDNNWKIKRELRALSKRDLDLWTELINQAIDYANDLHARDHDVANGSTTEASASSSSPSRPSRNRAHTLHLPVQELSRRPSVASDATALPKPRRRSSAAKFGVPPELPETEEDCLDEVYMWLKQIGFQRYTRMLKAKGFDTLDFIRETGIEMEDLNFVGIKEPVARKSIRSAARKLRGDDDDD</sequence>